<dbReference type="InterPro" id="IPR037883">
    <property type="entry name" value="Knr4/Smi1-like_sf"/>
</dbReference>
<reference evidence="2 3" key="1">
    <citation type="submission" date="2015-08" db="EMBL/GenBank/DDBJ databases">
        <title>Genome sequence of the pristinamycin over-producing bacterium Streptomyces pristinaespiralis HCCB10218.</title>
        <authorList>
            <person name="Tian J."/>
            <person name="Yang J."/>
            <person name="Li L."/>
            <person name="Ruan L."/>
            <person name="Wei W."/>
            <person name="Zheng G."/>
            <person name="Wei Z."/>
            <person name="Yang S."/>
            <person name="Ge M."/>
            <person name="Jiang W."/>
            <person name="Lu Y."/>
        </authorList>
    </citation>
    <scope>NUCLEOTIDE SEQUENCE [LARGE SCALE GENOMIC DNA]</scope>
    <source>
        <strain evidence="2 3">HCCB 10218</strain>
    </source>
</reference>
<feature type="domain" description="Knr4/Smi1-like" evidence="1">
    <location>
        <begin position="45"/>
        <end position="147"/>
    </location>
</feature>
<evidence type="ECO:0000259" key="1">
    <source>
        <dbReference type="SMART" id="SM00860"/>
    </source>
</evidence>
<sequence>MVAAMTHEFDLVRSLAAGAEDRHAAWDFVRGFAEHWTAAPLDTGGCPEAEVAAAEERLGLRLPPALREAYTLLGGREDLTSNHDTLRALAELYVDEAGEALVFRDENQGAARWGILLRDLALDDPPVLVRPDLADKNAERWEGWLERTSLAFLEIVLSEAAQAPTGPVDYLDAPDDEVLERLERDATRLPFPLYPAEDPCIRWFLYRDVLLRDDAGSWIHARGRTAEALDGIRDVLAGDWLEG</sequence>
<proteinExistence type="predicted"/>
<dbReference type="SMART" id="SM00860">
    <property type="entry name" value="SMI1_KNR4"/>
    <property type="match status" value="1"/>
</dbReference>
<protein>
    <recommendedName>
        <fullName evidence="1">Knr4/Smi1-like domain-containing protein</fullName>
    </recommendedName>
</protein>
<dbReference type="OMA" id="LPDYPMW"/>
<dbReference type="AlphaFoldDB" id="A0A0M3QID9"/>
<dbReference type="Proteomes" id="UP000060513">
    <property type="component" value="Chromosome"/>
</dbReference>
<dbReference type="InterPro" id="IPR018958">
    <property type="entry name" value="Knr4/Smi1-like_dom"/>
</dbReference>
<name>A0A0M3QID9_STRPR</name>
<organism evidence="2">
    <name type="scientific">Streptomyces pristinaespiralis</name>
    <dbReference type="NCBI Taxonomy" id="38300"/>
    <lineage>
        <taxon>Bacteria</taxon>
        <taxon>Bacillati</taxon>
        <taxon>Actinomycetota</taxon>
        <taxon>Actinomycetes</taxon>
        <taxon>Kitasatosporales</taxon>
        <taxon>Streptomycetaceae</taxon>
        <taxon>Streptomyces</taxon>
    </lineage>
</organism>
<evidence type="ECO:0000313" key="2">
    <source>
        <dbReference type="EMBL" id="ALC21329.1"/>
    </source>
</evidence>
<accession>A0A0M3QID9</accession>
<gene>
    <name evidence="2" type="ORF">SPRI_3023</name>
</gene>
<dbReference type="PATRIC" id="fig|38300.4.peg.3182"/>
<evidence type="ECO:0000313" key="3">
    <source>
        <dbReference type="Proteomes" id="UP000060513"/>
    </source>
</evidence>
<dbReference type="KEGG" id="spri:SPRI_3023"/>
<dbReference type="STRING" id="38300.SPRI_3023"/>
<dbReference type="EMBL" id="CP011340">
    <property type="protein sequence ID" value="ALC21329.1"/>
    <property type="molecule type" value="Genomic_DNA"/>
</dbReference>
<dbReference type="SUPFAM" id="SSF160631">
    <property type="entry name" value="SMI1/KNR4-like"/>
    <property type="match status" value="1"/>
</dbReference>